<name>A0A0E9TSY2_ANGAN</name>
<evidence type="ECO:0000313" key="1">
    <source>
        <dbReference type="EMBL" id="JAH56582.1"/>
    </source>
</evidence>
<dbReference type="AlphaFoldDB" id="A0A0E9TSY2"/>
<reference evidence="1" key="2">
    <citation type="journal article" date="2015" name="Fish Shellfish Immunol.">
        <title>Early steps in the European eel (Anguilla anguilla)-Vibrio vulnificus interaction in the gills: Role of the RtxA13 toxin.</title>
        <authorList>
            <person name="Callol A."/>
            <person name="Pajuelo D."/>
            <person name="Ebbesson L."/>
            <person name="Teles M."/>
            <person name="MacKenzie S."/>
            <person name="Amaro C."/>
        </authorList>
    </citation>
    <scope>NUCLEOTIDE SEQUENCE</scope>
</reference>
<proteinExistence type="predicted"/>
<organism evidence="1">
    <name type="scientific">Anguilla anguilla</name>
    <name type="common">European freshwater eel</name>
    <name type="synonym">Muraena anguilla</name>
    <dbReference type="NCBI Taxonomy" id="7936"/>
    <lineage>
        <taxon>Eukaryota</taxon>
        <taxon>Metazoa</taxon>
        <taxon>Chordata</taxon>
        <taxon>Craniata</taxon>
        <taxon>Vertebrata</taxon>
        <taxon>Euteleostomi</taxon>
        <taxon>Actinopterygii</taxon>
        <taxon>Neopterygii</taxon>
        <taxon>Teleostei</taxon>
        <taxon>Anguilliformes</taxon>
        <taxon>Anguillidae</taxon>
        <taxon>Anguilla</taxon>
    </lineage>
</organism>
<reference evidence="1" key="1">
    <citation type="submission" date="2014-11" db="EMBL/GenBank/DDBJ databases">
        <authorList>
            <person name="Amaro Gonzalez C."/>
        </authorList>
    </citation>
    <scope>NUCLEOTIDE SEQUENCE</scope>
</reference>
<accession>A0A0E9TSY2</accession>
<dbReference type="EMBL" id="GBXM01051995">
    <property type="protein sequence ID" value="JAH56582.1"/>
    <property type="molecule type" value="Transcribed_RNA"/>
</dbReference>
<protein>
    <submittedName>
        <fullName evidence="1">Uncharacterized protein</fullName>
    </submittedName>
</protein>
<sequence>MLLFSHPATKPRLITFRVKIPQRRR</sequence>